<gene>
    <name evidence="3" type="ORF">N0V83_006741</name>
</gene>
<reference evidence="3" key="1">
    <citation type="submission" date="2022-10" db="EMBL/GenBank/DDBJ databases">
        <title>Tapping the CABI collections for fungal endophytes: first genome assemblies for Collariella, Neodidymelliopsis, Ascochyta clinopodiicola, Didymella pomorum, Didymosphaeria variabile, Neocosmospora piperis and Neocucurbitaria cava.</title>
        <authorList>
            <person name="Hill R."/>
        </authorList>
    </citation>
    <scope>NUCLEOTIDE SEQUENCE</scope>
    <source>
        <strain evidence="3">IMI 356814</strain>
    </source>
</reference>
<feature type="domain" description="BTB" evidence="2">
    <location>
        <begin position="71"/>
        <end position="131"/>
    </location>
</feature>
<dbReference type="Proteomes" id="UP001140560">
    <property type="component" value="Unassembled WGS sequence"/>
</dbReference>
<dbReference type="Pfam" id="PF02214">
    <property type="entry name" value="BTB_2"/>
    <property type="match status" value="1"/>
</dbReference>
<dbReference type="InterPro" id="IPR011333">
    <property type="entry name" value="SKP1/BTB/POZ_sf"/>
</dbReference>
<comment type="caution">
    <text evidence="3">The sequence shown here is derived from an EMBL/GenBank/DDBJ whole genome shotgun (WGS) entry which is preliminary data.</text>
</comment>
<dbReference type="InterPro" id="IPR003131">
    <property type="entry name" value="T1-type_BTB"/>
</dbReference>
<dbReference type="AlphaFoldDB" id="A0A9W9CL08"/>
<evidence type="ECO:0000313" key="3">
    <source>
        <dbReference type="EMBL" id="KAJ4368384.1"/>
    </source>
</evidence>
<name>A0A9W9CL08_9PLEO</name>
<dbReference type="GO" id="GO:0051260">
    <property type="term" value="P:protein homooligomerization"/>
    <property type="evidence" value="ECO:0007669"/>
    <property type="project" value="InterPro"/>
</dbReference>
<evidence type="ECO:0000313" key="4">
    <source>
        <dbReference type="Proteomes" id="UP001140560"/>
    </source>
</evidence>
<dbReference type="Gene3D" id="3.30.710.10">
    <property type="entry name" value="Potassium Channel Kv1.1, Chain A"/>
    <property type="match status" value="1"/>
</dbReference>
<feature type="region of interest" description="Disordered" evidence="1">
    <location>
        <begin position="36"/>
        <end position="68"/>
    </location>
</feature>
<accession>A0A9W9CL08</accession>
<organism evidence="3 4">
    <name type="scientific">Neocucurbitaria cava</name>
    <dbReference type="NCBI Taxonomy" id="798079"/>
    <lineage>
        <taxon>Eukaryota</taxon>
        <taxon>Fungi</taxon>
        <taxon>Dikarya</taxon>
        <taxon>Ascomycota</taxon>
        <taxon>Pezizomycotina</taxon>
        <taxon>Dothideomycetes</taxon>
        <taxon>Pleosporomycetidae</taxon>
        <taxon>Pleosporales</taxon>
        <taxon>Pleosporineae</taxon>
        <taxon>Cucurbitariaceae</taxon>
        <taxon>Neocucurbitaria</taxon>
    </lineage>
</organism>
<dbReference type="InterPro" id="IPR000210">
    <property type="entry name" value="BTB/POZ_dom"/>
</dbReference>
<dbReference type="PROSITE" id="PS50097">
    <property type="entry name" value="BTB"/>
    <property type="match status" value="1"/>
</dbReference>
<dbReference type="SMART" id="SM00225">
    <property type="entry name" value="BTB"/>
    <property type="match status" value="1"/>
</dbReference>
<dbReference type="OrthoDB" id="2414723at2759"/>
<evidence type="ECO:0000256" key="1">
    <source>
        <dbReference type="SAM" id="MobiDB-lite"/>
    </source>
</evidence>
<dbReference type="PANTHER" id="PTHR11145:SF8">
    <property type="entry name" value="RE57120P"/>
    <property type="match status" value="1"/>
</dbReference>
<dbReference type="SUPFAM" id="SSF54695">
    <property type="entry name" value="POZ domain"/>
    <property type="match status" value="1"/>
</dbReference>
<dbReference type="PANTHER" id="PTHR11145">
    <property type="entry name" value="BTB/POZ DOMAIN-CONTAINING ADAPTER FOR CUL3-MEDIATED RHOA DEGRADATION PROTEIN FAMILY MEMBER"/>
    <property type="match status" value="1"/>
</dbReference>
<sequence length="283" mass="32978">MPSEKKATETAMAETQEIRNLLRGLSFQDNLRPAVVESESETVQEEGLAPTGKESQPAPRTPTNPTDYYPKIMTLNIGGRKFTVERETLRNESGLFRLQLSNQYTWSPEADKSYFMEADPDLFAHLLRFMRRPAVFPLFYNSATGFDYDLYNRLEKEAEYFQIGVLHTWIKEKKYLQAVKVHTGNPRIRDLNMVHPIMLPANRSDTWYVIQHTRKVYLCPRQIAIHRGHPDMCGAACHRAQAMNEVVYEDEPFFQVVSVEKEIMFDERVCMVDYTKPRSEEIR</sequence>
<evidence type="ECO:0000259" key="2">
    <source>
        <dbReference type="PROSITE" id="PS50097"/>
    </source>
</evidence>
<keyword evidence="4" id="KW-1185">Reference proteome</keyword>
<dbReference type="InterPro" id="IPR045068">
    <property type="entry name" value="BACURD1-3"/>
</dbReference>
<dbReference type="EMBL" id="JAPEUY010000011">
    <property type="protein sequence ID" value="KAJ4368384.1"/>
    <property type="molecule type" value="Genomic_DNA"/>
</dbReference>
<proteinExistence type="predicted"/>
<protein>
    <recommendedName>
        <fullName evidence="2">BTB domain-containing protein</fullName>
    </recommendedName>
</protein>